<dbReference type="InterPro" id="IPR043502">
    <property type="entry name" value="DNA/RNA_pol_sf"/>
</dbReference>
<evidence type="ECO:0000313" key="3">
    <source>
        <dbReference type="Proteomes" id="UP000445144"/>
    </source>
</evidence>
<proteinExistence type="predicted"/>
<dbReference type="SUPFAM" id="SSF56672">
    <property type="entry name" value="DNA/RNA polymerases"/>
    <property type="match status" value="1"/>
</dbReference>
<dbReference type="Proteomes" id="UP000445144">
    <property type="component" value="Unassembled WGS sequence"/>
</dbReference>
<keyword evidence="3" id="KW-1185">Reference proteome</keyword>
<dbReference type="RefSeq" id="WP_162033482.1">
    <property type="nucleotide sequence ID" value="NZ_CACVBR010000029.1"/>
</dbReference>
<dbReference type="Pfam" id="PF00078">
    <property type="entry name" value="RVT_1"/>
    <property type="match status" value="1"/>
</dbReference>
<dbReference type="EMBL" id="CACVBR010000029">
    <property type="protein sequence ID" value="CAA7196705.1"/>
    <property type="molecule type" value="Genomic_DNA"/>
</dbReference>
<sequence length="416" mass="49235">MIFSYYNLLSTAYEEFIKQKNFNDSVVAYRKIPIYPGSQNNKCNIEFAKSTFDFIKNNSHKNLSVIVADVTEFFNNLNHKILKKQWKQILQNDCNNLPADHYNVFKALTNIKYIESKQLHKSYGKTMIVERSIPNNAKKKVYKRKYIDKSSYFKEKNAVAFCSKKEFIQNNLSLIISKKNHCGIPQGSPISATLANIYMINFDQEIFSKVKSINGYYQRYSDDLIIVCEQKDEDDIIKFIRKNIKNPDIADLEIHPDKTKVYRFEIVNKKFCGFLIDEVTKVPNYNRTLEYLGFTFDGNRVLIKNAGFSKYYRSMIKSFKKSSSLAKNSKNPDKRIFKSKLYKKFTYIGSKRKLIYQPSKEDCYKYIKTKRYDWGNYLSYVKKADKVMYDLNNGNYIQKQTKKMWGNFHKLMEIYK</sequence>
<reference evidence="2 3" key="1">
    <citation type="submission" date="2020-01" db="EMBL/GenBank/DDBJ databases">
        <authorList>
            <person name="Rodrigo-Torres L."/>
            <person name="Arahal R. D."/>
            <person name="Lucena T."/>
        </authorList>
    </citation>
    <scope>NUCLEOTIDE SEQUENCE [LARGE SCALE GENOMIC DNA]</scope>
    <source>
        <strain evidence="2 3">CECT 9293</strain>
    </source>
</reference>
<protein>
    <recommendedName>
        <fullName evidence="1">Reverse transcriptase domain-containing protein</fullName>
    </recommendedName>
</protein>
<organism evidence="2 3">
    <name type="scientific">Chryseobacterium potabilaquae</name>
    <dbReference type="NCBI Taxonomy" id="2675057"/>
    <lineage>
        <taxon>Bacteria</taxon>
        <taxon>Pseudomonadati</taxon>
        <taxon>Bacteroidota</taxon>
        <taxon>Flavobacteriia</taxon>
        <taxon>Flavobacteriales</taxon>
        <taxon>Weeksellaceae</taxon>
        <taxon>Chryseobacterium group</taxon>
        <taxon>Chryseobacterium</taxon>
    </lineage>
</organism>
<evidence type="ECO:0000259" key="1">
    <source>
        <dbReference type="PROSITE" id="PS50878"/>
    </source>
</evidence>
<evidence type="ECO:0000313" key="2">
    <source>
        <dbReference type="EMBL" id="CAA7196705.1"/>
    </source>
</evidence>
<feature type="domain" description="Reverse transcriptase" evidence="1">
    <location>
        <begin position="1"/>
        <end position="296"/>
    </location>
</feature>
<dbReference type="PROSITE" id="PS50878">
    <property type="entry name" value="RT_POL"/>
    <property type="match status" value="1"/>
</dbReference>
<name>A0A6N4X6W2_9FLAO</name>
<dbReference type="AlphaFoldDB" id="A0A6N4X6W2"/>
<accession>A0A6N4X6W2</accession>
<gene>
    <name evidence="2" type="ORF">CHRY9293_02780</name>
</gene>
<dbReference type="InterPro" id="IPR000477">
    <property type="entry name" value="RT_dom"/>
</dbReference>